<protein>
    <submittedName>
        <fullName evidence="2">Uncharacterized protein</fullName>
    </submittedName>
</protein>
<reference evidence="3" key="1">
    <citation type="submission" date="2016-11" db="EMBL/GenBank/DDBJ databases">
        <authorList>
            <person name="Varghese N."/>
            <person name="Submissions S."/>
        </authorList>
    </citation>
    <scope>NUCLEOTIDE SEQUENCE [LARGE SCALE GENOMIC DNA]</scope>
    <source>
        <strain evidence="3">DSM 26134</strain>
    </source>
</reference>
<evidence type="ECO:0000256" key="1">
    <source>
        <dbReference type="SAM" id="Phobius"/>
    </source>
</evidence>
<keyword evidence="1" id="KW-1133">Transmembrane helix</keyword>
<keyword evidence="1" id="KW-0812">Transmembrane</keyword>
<dbReference type="STRING" id="156994.SAMN04488028_102147"/>
<accession>A0A1M6N876</accession>
<proteinExistence type="predicted"/>
<keyword evidence="3" id="KW-1185">Reference proteome</keyword>
<dbReference type="EMBL" id="FRAA01000002">
    <property type="protein sequence ID" value="SHJ91940.1"/>
    <property type="molecule type" value="Genomic_DNA"/>
</dbReference>
<keyword evidence="1" id="KW-0472">Membrane</keyword>
<dbReference type="AlphaFoldDB" id="A0A1M6N876"/>
<evidence type="ECO:0000313" key="2">
    <source>
        <dbReference type="EMBL" id="SHJ91940.1"/>
    </source>
</evidence>
<name>A0A1M6N876_REIAG</name>
<dbReference type="Proteomes" id="UP000184474">
    <property type="component" value="Unassembled WGS sequence"/>
</dbReference>
<gene>
    <name evidence="2" type="ORF">SAMN04488028_102147</name>
</gene>
<organism evidence="2 3">
    <name type="scientific">Reichenbachiella agariperforans</name>
    <dbReference type="NCBI Taxonomy" id="156994"/>
    <lineage>
        <taxon>Bacteria</taxon>
        <taxon>Pseudomonadati</taxon>
        <taxon>Bacteroidota</taxon>
        <taxon>Cytophagia</taxon>
        <taxon>Cytophagales</taxon>
        <taxon>Reichenbachiellaceae</taxon>
        <taxon>Reichenbachiella</taxon>
    </lineage>
</organism>
<feature type="transmembrane region" description="Helical" evidence="1">
    <location>
        <begin position="6"/>
        <end position="28"/>
    </location>
</feature>
<sequence>MEAIHYLASFFFYLAIVTIVVGLFYKPWVVLWWMDKQNRWMVLQHYGSLAILSFLIKFITE</sequence>
<evidence type="ECO:0000313" key="3">
    <source>
        <dbReference type="Proteomes" id="UP000184474"/>
    </source>
</evidence>